<proteinExistence type="predicted"/>
<organism evidence="2 3">
    <name type="scientific">Planctomyces bekefii</name>
    <dbReference type="NCBI Taxonomy" id="1653850"/>
    <lineage>
        <taxon>Bacteria</taxon>
        <taxon>Pseudomonadati</taxon>
        <taxon>Planctomycetota</taxon>
        <taxon>Planctomycetia</taxon>
        <taxon>Planctomycetales</taxon>
        <taxon>Planctomycetaceae</taxon>
        <taxon>Planctomyces</taxon>
    </lineage>
</organism>
<dbReference type="InterPro" id="IPR016181">
    <property type="entry name" value="Acyl_CoA_acyltransferase"/>
</dbReference>
<evidence type="ECO:0000259" key="1">
    <source>
        <dbReference type="PROSITE" id="PS51186"/>
    </source>
</evidence>
<evidence type="ECO:0000313" key="3">
    <source>
        <dbReference type="Proteomes" id="UP000321083"/>
    </source>
</evidence>
<dbReference type="InterPro" id="IPR000182">
    <property type="entry name" value="GNAT_dom"/>
</dbReference>
<dbReference type="GO" id="GO:0016747">
    <property type="term" value="F:acyltransferase activity, transferring groups other than amino-acyl groups"/>
    <property type="evidence" value="ECO:0007669"/>
    <property type="project" value="InterPro"/>
</dbReference>
<dbReference type="Pfam" id="PF00583">
    <property type="entry name" value="Acetyltransf_1"/>
    <property type="match status" value="1"/>
</dbReference>
<reference evidence="2 3" key="1">
    <citation type="submission" date="2019-08" db="EMBL/GenBank/DDBJ databases">
        <title>100 year-old enigma solved: identification of Planctomyces bekefii, the type genus and species of the phylum Planctomycetes.</title>
        <authorList>
            <person name="Svetlana D.N."/>
            <person name="Overmann J."/>
        </authorList>
    </citation>
    <scope>NUCLEOTIDE SEQUENCE [LARGE SCALE GENOMIC DNA]</scope>
    <source>
        <strain evidence="2">Phe10_nw2017</strain>
    </source>
</reference>
<accession>A0A5C6MC21</accession>
<name>A0A5C6MC21_9PLAN</name>
<protein>
    <recommendedName>
        <fullName evidence="1">N-acetyltransferase domain-containing protein</fullName>
    </recommendedName>
</protein>
<dbReference type="EMBL" id="SRHE01000045">
    <property type="protein sequence ID" value="TWW11783.1"/>
    <property type="molecule type" value="Genomic_DNA"/>
</dbReference>
<dbReference type="SUPFAM" id="SSF55729">
    <property type="entry name" value="Acyl-CoA N-acyltransferases (Nat)"/>
    <property type="match status" value="1"/>
</dbReference>
<keyword evidence="3" id="KW-1185">Reference proteome</keyword>
<evidence type="ECO:0000313" key="2">
    <source>
        <dbReference type="EMBL" id="TWW11783.1"/>
    </source>
</evidence>
<reference evidence="2 3" key="2">
    <citation type="submission" date="2019-08" db="EMBL/GenBank/DDBJ databases">
        <authorList>
            <person name="Henke P."/>
        </authorList>
    </citation>
    <scope>NUCLEOTIDE SEQUENCE [LARGE SCALE GENOMIC DNA]</scope>
    <source>
        <strain evidence="2">Phe10_nw2017</strain>
    </source>
</reference>
<comment type="caution">
    <text evidence="2">The sequence shown here is derived from an EMBL/GenBank/DDBJ whole genome shotgun (WGS) entry which is preliminary data.</text>
</comment>
<feature type="domain" description="N-acetyltransferase" evidence="1">
    <location>
        <begin position="3"/>
        <end position="155"/>
    </location>
</feature>
<dbReference type="AlphaFoldDB" id="A0A5C6MC21"/>
<gene>
    <name evidence="2" type="ORF">E3A20_03990</name>
</gene>
<dbReference type="Gene3D" id="3.40.630.30">
    <property type="match status" value="1"/>
</dbReference>
<sequence length="155" mass="18325">MEFRFRTADFSDAAILAEFNCRLAWETEQRQLDRDLVLAGVQGGLQRYPEVRYFVAETDELVIGQLMLTREWSDWRNGWMIWLQSVYVQSNCRRRKVFQRLLQFATTVVQQEDNPVCLRLYVEHNNAAAQECYRNLGFRDAGYLVMEQPLRPAAH</sequence>
<dbReference type="Proteomes" id="UP000321083">
    <property type="component" value="Unassembled WGS sequence"/>
</dbReference>
<dbReference type="CDD" id="cd04301">
    <property type="entry name" value="NAT_SF"/>
    <property type="match status" value="1"/>
</dbReference>
<dbReference type="PROSITE" id="PS51186">
    <property type="entry name" value="GNAT"/>
    <property type="match status" value="1"/>
</dbReference>